<evidence type="ECO:0000313" key="2">
    <source>
        <dbReference type="Proteomes" id="UP000050546"/>
    </source>
</evidence>
<sequence>MSLMKILFSIKHMLASRKSLKSYAWYIWY</sequence>
<name>A0A1V9GWL4_9XANT</name>
<dbReference type="AlphaFoldDB" id="A0A1V9GWL4"/>
<accession>A0A1V9GWL4</accession>
<reference evidence="1 2" key="2">
    <citation type="journal article" date="2017" name="Plant Pathol.">
        <title>Pathogenicity and virulence gene content of Xanthomonas strains infecting Araceae, formerly known as Xanthomonas axonopodis pv. dieffenbachiae.</title>
        <authorList>
            <person name="Constantin E.C."/>
            <person name="Haegeman A."/>
            <person name="Van Vaerenbergh J."/>
            <person name="Baeyen S."/>
            <person name="Van Malderghem C."/>
            <person name="Maes M."/>
            <person name="Cottyn B."/>
        </authorList>
    </citation>
    <scope>NUCLEOTIDE SEQUENCE [LARGE SCALE GENOMIC DNA]</scope>
    <source>
        <strain evidence="1 2">LMG 25940</strain>
    </source>
</reference>
<dbReference type="EMBL" id="JPYI02000098">
    <property type="protein sequence ID" value="OQP74862.1"/>
    <property type="molecule type" value="Genomic_DNA"/>
</dbReference>
<protein>
    <submittedName>
        <fullName evidence="1">Uncharacterized protein</fullName>
    </submittedName>
</protein>
<organism evidence="1 2">
    <name type="scientific">Xanthomonas phaseoli pv. dieffenbachiae</name>
    <dbReference type="NCBI Taxonomy" id="92828"/>
    <lineage>
        <taxon>Bacteria</taxon>
        <taxon>Pseudomonadati</taxon>
        <taxon>Pseudomonadota</taxon>
        <taxon>Gammaproteobacteria</taxon>
        <taxon>Lysobacterales</taxon>
        <taxon>Lysobacteraceae</taxon>
        <taxon>Xanthomonas</taxon>
    </lineage>
</organism>
<dbReference type="GeneID" id="75152982"/>
<dbReference type="RefSeq" id="WP_017155454.1">
    <property type="nucleotide sequence ID" value="NZ_CP041380.1"/>
</dbReference>
<gene>
    <name evidence="1" type="ORF">IM53_018545</name>
</gene>
<dbReference type="Proteomes" id="UP000050546">
    <property type="component" value="Unassembled WGS sequence"/>
</dbReference>
<reference evidence="1 2" key="1">
    <citation type="journal article" date="2016" name="Plant Pathol.">
        <title>Genetic characterization of strains named as Xanthomonas axonopodis pv. dieffenbachiae leads to a taxonomic revision of the X. axonopodis species complex.</title>
        <authorList>
            <person name="Constantin E.C."/>
            <person name="Cleenwerck I."/>
            <person name="Maes M."/>
            <person name="Baeyen S."/>
            <person name="Van Malderghem C."/>
            <person name="De Vos P."/>
            <person name="Cottyn B."/>
        </authorList>
    </citation>
    <scope>NUCLEOTIDE SEQUENCE [LARGE SCALE GENOMIC DNA]</scope>
    <source>
        <strain evidence="1 2">LMG 25940</strain>
    </source>
</reference>
<proteinExistence type="predicted"/>
<dbReference type="NCBIfam" id="NF038372">
    <property type="entry name" value="tryptorubin_fam"/>
    <property type="match status" value="1"/>
</dbReference>
<evidence type="ECO:0000313" key="1">
    <source>
        <dbReference type="EMBL" id="OQP74862.1"/>
    </source>
</evidence>
<comment type="caution">
    <text evidence="1">The sequence shown here is derived from an EMBL/GenBank/DDBJ whole genome shotgun (WGS) entry which is preliminary data.</text>
</comment>